<evidence type="ECO:0000256" key="3">
    <source>
        <dbReference type="ARBA" id="ARBA00022617"/>
    </source>
</evidence>
<comment type="similarity">
    <text evidence="2">Belongs to the cytochrome P450 family.</text>
</comment>
<keyword evidence="5" id="KW-0560">Oxidoreductase</keyword>
<evidence type="ECO:0000313" key="10">
    <source>
        <dbReference type="EMBL" id="GAM34131.1"/>
    </source>
</evidence>
<dbReference type="InterPro" id="IPR036396">
    <property type="entry name" value="Cyt_P450_sf"/>
</dbReference>
<dbReference type="Gene3D" id="3.40.462.20">
    <property type="match status" value="1"/>
</dbReference>
<dbReference type="InterPro" id="IPR002403">
    <property type="entry name" value="Cyt_P450_E_grp-IV"/>
</dbReference>
<dbReference type="Gene3D" id="1.10.630.10">
    <property type="entry name" value="Cytochrome P450"/>
    <property type="match status" value="1"/>
</dbReference>
<keyword evidence="7" id="KW-0503">Monooxygenase</keyword>
<keyword evidence="6 8" id="KW-0408">Iron</keyword>
<dbReference type="GO" id="GO:0016705">
    <property type="term" value="F:oxidoreductase activity, acting on paired donors, with incorporation or reduction of molecular oxygen"/>
    <property type="evidence" value="ECO:0007669"/>
    <property type="project" value="InterPro"/>
</dbReference>
<dbReference type="PROSITE" id="PS51387">
    <property type="entry name" value="FAD_PCMH"/>
    <property type="match status" value="1"/>
</dbReference>
<evidence type="ECO:0000256" key="7">
    <source>
        <dbReference type="ARBA" id="ARBA00023033"/>
    </source>
</evidence>
<evidence type="ECO:0000256" key="4">
    <source>
        <dbReference type="ARBA" id="ARBA00022723"/>
    </source>
</evidence>
<feature type="binding site" description="axial binding residue" evidence="8">
    <location>
        <position position="472"/>
    </location>
    <ligand>
        <name>heme</name>
        <dbReference type="ChEBI" id="CHEBI:30413"/>
    </ligand>
    <ligandPart>
        <name>Fe</name>
        <dbReference type="ChEBI" id="CHEBI:18248"/>
    </ligandPart>
</feature>
<accession>A0A6V8GYN7</accession>
<evidence type="ECO:0000256" key="5">
    <source>
        <dbReference type="ARBA" id="ARBA00023002"/>
    </source>
</evidence>
<evidence type="ECO:0000256" key="6">
    <source>
        <dbReference type="ARBA" id="ARBA00023004"/>
    </source>
</evidence>
<dbReference type="GO" id="GO:0020037">
    <property type="term" value="F:heme binding"/>
    <property type="evidence" value="ECO:0007669"/>
    <property type="project" value="InterPro"/>
</dbReference>
<dbReference type="Pfam" id="PF01565">
    <property type="entry name" value="FAD_binding_4"/>
    <property type="match status" value="1"/>
</dbReference>
<dbReference type="SUPFAM" id="SSF56176">
    <property type="entry name" value="FAD-binding/transporter-associated domain-like"/>
    <property type="match status" value="1"/>
</dbReference>
<dbReference type="EMBL" id="DF933811">
    <property type="protein sequence ID" value="GAM34131.1"/>
    <property type="molecule type" value="Genomic_DNA"/>
</dbReference>
<dbReference type="InterPro" id="IPR001128">
    <property type="entry name" value="Cyt_P450"/>
</dbReference>
<comment type="cofactor">
    <cofactor evidence="1 8">
        <name>heme</name>
        <dbReference type="ChEBI" id="CHEBI:30413"/>
    </cofactor>
</comment>
<evidence type="ECO:0000256" key="8">
    <source>
        <dbReference type="PIRSR" id="PIRSR602403-1"/>
    </source>
</evidence>
<dbReference type="InterPro" id="IPR006094">
    <property type="entry name" value="Oxid_FAD_bind_N"/>
</dbReference>
<gene>
    <name evidence="10" type="ORF">TCE0_015r01508</name>
</gene>
<dbReference type="InterPro" id="IPR016166">
    <property type="entry name" value="FAD-bd_PCMH"/>
</dbReference>
<dbReference type="PANTHER" id="PTHR24304">
    <property type="entry name" value="CYTOCHROME P450 FAMILY 7"/>
    <property type="match status" value="1"/>
</dbReference>
<keyword evidence="11" id="KW-1185">Reference proteome</keyword>
<organism evidence="10 11">
    <name type="scientific">Talaromyces pinophilus</name>
    <name type="common">Penicillium pinophilum</name>
    <dbReference type="NCBI Taxonomy" id="128442"/>
    <lineage>
        <taxon>Eukaryota</taxon>
        <taxon>Fungi</taxon>
        <taxon>Dikarya</taxon>
        <taxon>Ascomycota</taxon>
        <taxon>Pezizomycotina</taxon>
        <taxon>Eurotiomycetes</taxon>
        <taxon>Eurotiomycetidae</taxon>
        <taxon>Eurotiales</taxon>
        <taxon>Trichocomaceae</taxon>
        <taxon>Talaromyces</taxon>
        <taxon>Talaromyces sect. Talaromyces</taxon>
    </lineage>
</organism>
<dbReference type="PANTHER" id="PTHR24304:SF2">
    <property type="entry name" value="24-HYDROXYCHOLESTEROL 7-ALPHA-HYDROXYLASE"/>
    <property type="match status" value="1"/>
</dbReference>
<dbReference type="InterPro" id="IPR016169">
    <property type="entry name" value="FAD-bd_PCMH_sub2"/>
</dbReference>
<protein>
    <recommendedName>
        <fullName evidence="9">FAD-binding PCMH-type domain-containing protein</fullName>
    </recommendedName>
</protein>
<dbReference type="PRINTS" id="PR00465">
    <property type="entry name" value="EP450IV"/>
</dbReference>
<evidence type="ECO:0000313" key="11">
    <source>
        <dbReference type="Proteomes" id="UP000053095"/>
    </source>
</evidence>
<dbReference type="CDD" id="cd11040">
    <property type="entry name" value="CYP7_CYP8-like"/>
    <property type="match status" value="1"/>
</dbReference>
<evidence type="ECO:0000256" key="1">
    <source>
        <dbReference type="ARBA" id="ARBA00001971"/>
    </source>
</evidence>
<dbReference type="Pfam" id="PF00067">
    <property type="entry name" value="p450"/>
    <property type="match status" value="1"/>
</dbReference>
<sequence length="1090" mass="120052">MLTMSPETGITSIIWRHLLGDPQNGTIRALELLVLGLLVWRFWRFTLSPKIYPNDPKELPYWIPFVGHGFAFFHNSQALLAKASKYFDGSKDPFALTIFGSKLYVISDPKQTNDVYKNLETLSFIEFVQGLFKRNGVSEAGLKAAYTALPADKPGFPNPLGGSLGGTLVRSMHIHQLYPGENLDHLEARFLEYFEKHLTLPMMRKACAPYLISQDDTSIEVPLMRWCSEYFVRAGGLAYFGDMLGAVDPELAPTFIAFDDLSWQAIYQYPRSWSKVMSEKRDQTQQAFRKYFEIPQNQRNGDAWFTKTMENELRAVGVGTNDIAIILVTLHWAINTNTRKTAFWMLTYLLHNPSYIEPLRRETANAFDGDKLVDLEHLHNNCPLLESFWFETLRMSSNAASVRNVNKDTVIGYKSLRKGNRIMIPYRLLHFDESVYGPDVYSFRPERFAGANAEKLTRGDSWRPFGGGKTMCSGRHIAKRATIMFLSIVLRKFDVEIVGEKKMPIPDLGRPVLGIMAVKDDQDFTTPSDSCWPTPATWSALNNTLSGKLIKTIPIAAPCYPGPYSNPSECTIAQENWTNTSFLAENPVGYSYPYTQSCDLPGGNTTTCGLGDSPVYAVNATTPEHVVAGVNFAREWNLRLVVKMSGHDMLGRSTGYGSLEIWMRYLGLDVLFEEVYSPTAAYGRNQASAWNGSAIQVDASHDWDDVHAIAAANGVIVVGAGCPSVGVLGGFTQGGGHSRATHDFGLAADQLLEAQVVLANGQQVLASPTSNVDLLRALRGGGGGTYGIITSAKIKAYPDAAFAAQSFYMAPLSTSDDDLAVFMEAIAILHEAFPALADGGLSGYGDWSAYNAGESITASISYALGAKDKSIEDIEAMFAPTLDKLLPYNGTHINLIVSYTAFDSYWDYYYGTGGGSCSAAPAGSAFASRLFTKDNLSDGTALRKMLNITAGTSSEGAINGFALLGGGTLSESNALSGVNPAWRRSYMHNYCGRGWLDDADYKTVTAIHHDITYTKGGAMREFAPDTGAYMNEADWQDPWYLQDFYGEELPVLEAMKRKYDPDEVLYCPTCVGSEGWVVKENGALCRLPFA</sequence>
<feature type="domain" description="FAD-binding PCMH-type" evidence="9">
    <location>
        <begin position="610"/>
        <end position="799"/>
    </location>
</feature>
<dbReference type="SUPFAM" id="SSF48264">
    <property type="entry name" value="Cytochrome P450"/>
    <property type="match status" value="1"/>
</dbReference>
<evidence type="ECO:0000256" key="2">
    <source>
        <dbReference type="ARBA" id="ARBA00010617"/>
    </source>
</evidence>
<dbReference type="GO" id="GO:0005506">
    <property type="term" value="F:iron ion binding"/>
    <property type="evidence" value="ECO:0007669"/>
    <property type="project" value="InterPro"/>
</dbReference>
<dbReference type="InterPro" id="IPR050529">
    <property type="entry name" value="CYP450_sterol_14alpha_dmase"/>
</dbReference>
<proteinExistence type="inferred from homology"/>
<reference evidence="11" key="1">
    <citation type="journal article" date="2015" name="Genome Announc.">
        <title>Draft genome sequence of Talaromyces cellulolyticus strain Y-94, a source of lignocellulosic biomass-degrading enzymes.</title>
        <authorList>
            <person name="Fujii T."/>
            <person name="Koike H."/>
            <person name="Sawayama S."/>
            <person name="Yano S."/>
            <person name="Inoue H."/>
        </authorList>
    </citation>
    <scope>NUCLEOTIDE SEQUENCE [LARGE SCALE GENOMIC DNA]</scope>
    <source>
        <strain evidence="11">Y-94</strain>
    </source>
</reference>
<keyword evidence="4 8" id="KW-0479">Metal-binding</keyword>
<name>A0A6V8GYN7_TALPI</name>
<dbReference type="GO" id="GO:0071949">
    <property type="term" value="F:FAD binding"/>
    <property type="evidence" value="ECO:0007669"/>
    <property type="project" value="InterPro"/>
</dbReference>
<comment type="caution">
    <text evidence="10">The sequence shown here is derived from an EMBL/GenBank/DDBJ whole genome shotgun (WGS) entry which is preliminary data.</text>
</comment>
<keyword evidence="3 8" id="KW-0349">Heme</keyword>
<dbReference type="Proteomes" id="UP000053095">
    <property type="component" value="Unassembled WGS sequence"/>
</dbReference>
<dbReference type="Gene3D" id="3.30.465.10">
    <property type="match status" value="1"/>
</dbReference>
<evidence type="ECO:0000259" key="9">
    <source>
        <dbReference type="PROSITE" id="PS51387"/>
    </source>
</evidence>
<dbReference type="AlphaFoldDB" id="A0A6V8GYN7"/>
<dbReference type="GO" id="GO:0008395">
    <property type="term" value="F:steroid hydroxylase activity"/>
    <property type="evidence" value="ECO:0007669"/>
    <property type="project" value="TreeGrafter"/>
</dbReference>
<dbReference type="InterPro" id="IPR036318">
    <property type="entry name" value="FAD-bd_PCMH-like_sf"/>
</dbReference>